<dbReference type="InterPro" id="IPR011042">
    <property type="entry name" value="6-blade_b-propeller_TolB-like"/>
</dbReference>
<dbReference type="Pfam" id="PF07676">
    <property type="entry name" value="PD40"/>
    <property type="match status" value="1"/>
</dbReference>
<evidence type="ECO:0000313" key="3">
    <source>
        <dbReference type="Proteomes" id="UP001611383"/>
    </source>
</evidence>
<gene>
    <name evidence="2" type="ORF">F0U60_46170</name>
</gene>
<name>A0ABY9X5M4_9BACT</name>
<keyword evidence="1" id="KW-0812">Transmembrane</keyword>
<accession>A0ABY9X5M4</accession>
<feature type="transmembrane region" description="Helical" evidence="1">
    <location>
        <begin position="21"/>
        <end position="41"/>
    </location>
</feature>
<organism evidence="2 3">
    <name type="scientific">Archangium minus</name>
    <dbReference type="NCBI Taxonomy" id="83450"/>
    <lineage>
        <taxon>Bacteria</taxon>
        <taxon>Pseudomonadati</taxon>
        <taxon>Myxococcota</taxon>
        <taxon>Myxococcia</taxon>
        <taxon>Myxococcales</taxon>
        <taxon>Cystobacterineae</taxon>
        <taxon>Archangiaceae</taxon>
        <taxon>Archangium</taxon>
    </lineage>
</organism>
<dbReference type="Proteomes" id="UP001611383">
    <property type="component" value="Chromosome"/>
</dbReference>
<proteinExistence type="predicted"/>
<keyword evidence="1" id="KW-0472">Membrane</keyword>
<keyword evidence="3" id="KW-1185">Reference proteome</keyword>
<sequence>MPVMVIGVRTFSSSIHRHITILFREGFMASLLVILLCAWGLPAGAGPSRAERARGGLLYFKSGGTGRTDLWVQSLDGRHHRRLTSTGRVVVLEPLLQPAPMNGAEISPDGKSVAYVERGPRMGARGGDDGQTLTGAWDSLWLVSSDGKERRKLLEVPGTSPGPKGTVRTGSFVWSPDGRYLAFLREHFTPPPGREVCPRVSIHKVEVESGKVTPILLEQELGYTELLSWASEREELLLFSRCGLRIGAPGEFQEFL</sequence>
<dbReference type="InterPro" id="IPR011659">
    <property type="entry name" value="WD40"/>
</dbReference>
<reference evidence="2 3" key="1">
    <citation type="submission" date="2019-08" db="EMBL/GenBank/DDBJ databases">
        <title>Archangium and Cystobacter genomes.</title>
        <authorList>
            <person name="Chen I.-C.K."/>
            <person name="Wielgoss S."/>
        </authorList>
    </citation>
    <scope>NUCLEOTIDE SEQUENCE [LARGE SCALE GENOMIC DNA]</scope>
    <source>
        <strain evidence="2 3">Cbm 6</strain>
    </source>
</reference>
<evidence type="ECO:0000313" key="2">
    <source>
        <dbReference type="EMBL" id="WNG50697.1"/>
    </source>
</evidence>
<dbReference type="SUPFAM" id="SSF69304">
    <property type="entry name" value="Tricorn protease N-terminal domain"/>
    <property type="match status" value="1"/>
</dbReference>
<keyword evidence="1" id="KW-1133">Transmembrane helix</keyword>
<evidence type="ECO:0000256" key="1">
    <source>
        <dbReference type="SAM" id="Phobius"/>
    </source>
</evidence>
<protein>
    <recommendedName>
        <fullName evidence="4">Dipeptidylpeptidase IV N-terminal domain-containing protein</fullName>
    </recommendedName>
</protein>
<evidence type="ECO:0008006" key="4">
    <source>
        <dbReference type="Google" id="ProtNLM"/>
    </source>
</evidence>
<dbReference type="Gene3D" id="2.120.10.30">
    <property type="entry name" value="TolB, C-terminal domain"/>
    <property type="match status" value="1"/>
</dbReference>
<dbReference type="EMBL" id="CP043494">
    <property type="protein sequence ID" value="WNG50697.1"/>
    <property type="molecule type" value="Genomic_DNA"/>
</dbReference>